<dbReference type="AlphaFoldDB" id="A0A7R8WVE5"/>
<dbReference type="PANTHER" id="PTHR36437">
    <property type="entry name" value="GLYOXALASE/BLEOMYCIN RESISTANCE PROTEIN/DIOXYGENASE"/>
    <property type="match status" value="1"/>
</dbReference>
<protein>
    <submittedName>
        <fullName evidence="1">Uncharacterized protein</fullName>
    </submittedName>
</protein>
<dbReference type="InterPro" id="IPR004360">
    <property type="entry name" value="Glyas_Fos-R_dOase_dom"/>
</dbReference>
<organism evidence="1">
    <name type="scientific">Cyprideis torosa</name>
    <dbReference type="NCBI Taxonomy" id="163714"/>
    <lineage>
        <taxon>Eukaryota</taxon>
        <taxon>Metazoa</taxon>
        <taxon>Ecdysozoa</taxon>
        <taxon>Arthropoda</taxon>
        <taxon>Crustacea</taxon>
        <taxon>Oligostraca</taxon>
        <taxon>Ostracoda</taxon>
        <taxon>Podocopa</taxon>
        <taxon>Podocopida</taxon>
        <taxon>Cytherocopina</taxon>
        <taxon>Cytheroidea</taxon>
        <taxon>Cytherideidae</taxon>
        <taxon>Cyprideis</taxon>
    </lineage>
</organism>
<dbReference type="EMBL" id="OB708480">
    <property type="protein sequence ID" value="CAD7238787.1"/>
    <property type="molecule type" value="Genomic_DNA"/>
</dbReference>
<dbReference type="InterPro" id="IPR004305">
    <property type="entry name" value="Thiaminase-2/PQQC"/>
</dbReference>
<dbReference type="SUPFAM" id="SSF48613">
    <property type="entry name" value="Heme oxygenase-like"/>
    <property type="match status" value="1"/>
</dbReference>
<dbReference type="Pfam" id="PF03070">
    <property type="entry name" value="TENA_THI-4"/>
    <property type="match status" value="1"/>
</dbReference>
<dbReference type="PANTHER" id="PTHR36437:SF2">
    <property type="entry name" value="GLYOXALASE_BLEOMYCIN RESISTANCE PROTEIN_DIOXYGENASE"/>
    <property type="match status" value="1"/>
</dbReference>
<gene>
    <name evidence="1" type="ORF">CTOB1V02_LOCUS16602</name>
</gene>
<dbReference type="Pfam" id="PF00903">
    <property type="entry name" value="Glyoxalase"/>
    <property type="match status" value="1"/>
</dbReference>
<dbReference type="SUPFAM" id="SSF54593">
    <property type="entry name" value="Glyoxalase/Bleomycin resistance protein/Dihydroxybiphenyl dioxygenase"/>
    <property type="match status" value="1"/>
</dbReference>
<dbReference type="InterPro" id="IPR029068">
    <property type="entry name" value="Glyas_Bleomycin-R_OHBP_Dase"/>
</dbReference>
<dbReference type="Gene3D" id="3.10.180.10">
    <property type="entry name" value="2,3-Dihydroxybiphenyl 1,2-Dioxygenase, domain 1"/>
    <property type="match status" value="1"/>
</dbReference>
<dbReference type="GO" id="GO:0006772">
    <property type="term" value="P:thiamine metabolic process"/>
    <property type="evidence" value="ECO:0007669"/>
    <property type="project" value="UniProtKB-ARBA"/>
</dbReference>
<sequence>MDVEMDLHVRMCDRWGLAAVDLERVPEKTQTIAYTRFVLDAGNAGDLLDLYVALAPCMIGYGEIGARLAPEQGDDNPYAEWINDYDDTGALSTTQASVQRRCPFGSRLLANGFGFNEGSSGSPDRQGVKQALAHVALVVGDYDKAIDFDFDCGKLKFDLLEDTEQPEQKKRWVVVRPPGSGGTSILLARASKPEQELFVGNQSGGRVFLFLATDDFWRDYEAMKDKGIIFTRDPKTL</sequence>
<dbReference type="InterPro" id="IPR037523">
    <property type="entry name" value="VOC_core"/>
</dbReference>
<name>A0A7R8WVE5_9CRUS</name>
<feature type="non-terminal residue" evidence="1">
    <location>
        <position position="1"/>
    </location>
</feature>
<dbReference type="Gene3D" id="1.20.910.10">
    <property type="entry name" value="Heme oxygenase-like"/>
    <property type="match status" value="1"/>
</dbReference>
<dbReference type="OrthoDB" id="10261104at2759"/>
<evidence type="ECO:0000313" key="1">
    <source>
        <dbReference type="EMBL" id="CAD7238787.1"/>
    </source>
</evidence>
<proteinExistence type="predicted"/>
<accession>A0A7R8WVE5</accession>
<dbReference type="InterPro" id="IPR016084">
    <property type="entry name" value="Haem_Oase-like_multi-hlx"/>
</dbReference>
<reference evidence="1" key="1">
    <citation type="submission" date="2020-11" db="EMBL/GenBank/DDBJ databases">
        <authorList>
            <person name="Tran Van P."/>
        </authorList>
    </citation>
    <scope>NUCLEOTIDE SEQUENCE</scope>
</reference>
<dbReference type="PROSITE" id="PS51819">
    <property type="entry name" value="VOC"/>
    <property type="match status" value="1"/>
</dbReference>